<dbReference type="Proteomes" id="UP000287910">
    <property type="component" value="Unassembled WGS sequence"/>
</dbReference>
<dbReference type="PANTHER" id="PTHR42753:SF2">
    <property type="entry name" value="PROLINE--TRNA LIGASE"/>
    <property type="match status" value="1"/>
</dbReference>
<dbReference type="GO" id="GO:0002161">
    <property type="term" value="F:aminoacyl-tRNA deacylase activity"/>
    <property type="evidence" value="ECO:0007669"/>
    <property type="project" value="InterPro"/>
</dbReference>
<dbReference type="InterPro" id="IPR006195">
    <property type="entry name" value="aa-tRNA-synth_II"/>
</dbReference>
<dbReference type="PANTHER" id="PTHR42753">
    <property type="entry name" value="MITOCHONDRIAL RIBOSOME PROTEIN L39/PROLYL-TRNA LIGASE FAMILY MEMBER"/>
    <property type="match status" value="1"/>
</dbReference>
<dbReference type="InterPro" id="IPR023717">
    <property type="entry name" value="Pro-tRNA-Synthase_IIa_type1"/>
</dbReference>
<reference evidence="12 13" key="1">
    <citation type="submission" date="2018-12" db="EMBL/GenBank/DDBJ databases">
        <title>Lysinibacillus antri sp. nov., isolated from a cave soil.</title>
        <authorList>
            <person name="Narsing Rao M.P."/>
            <person name="Zhang H."/>
            <person name="Dong Z.-Y."/>
            <person name="Niu X.-K."/>
            <person name="Zhang K."/>
            <person name="Fang B.-Z."/>
            <person name="Kang Y.-Q."/>
            <person name="Xiao M."/>
            <person name="Li W.-J."/>
        </authorList>
    </citation>
    <scope>NUCLEOTIDE SEQUENCE [LARGE SCALE GENOMIC DNA]</scope>
    <source>
        <strain evidence="12 13">SYSU K30002</strain>
    </source>
</reference>
<dbReference type="RefSeq" id="WP_126657517.1">
    <property type="nucleotide sequence ID" value="NZ_RYYR01000003.1"/>
</dbReference>
<evidence type="ECO:0000256" key="1">
    <source>
        <dbReference type="ARBA" id="ARBA00004496"/>
    </source>
</evidence>
<dbReference type="SUPFAM" id="SSF52954">
    <property type="entry name" value="Class II aaRS ABD-related"/>
    <property type="match status" value="1"/>
</dbReference>
<dbReference type="PRINTS" id="PR01046">
    <property type="entry name" value="TRNASYNTHPRO"/>
</dbReference>
<dbReference type="InterPro" id="IPR004500">
    <property type="entry name" value="Pro-tRNA-synth_IIa_bac-type"/>
</dbReference>
<comment type="caution">
    <text evidence="12">The sequence shown here is derived from an EMBL/GenBank/DDBJ whole genome shotgun (WGS) entry which is preliminary data.</text>
</comment>
<feature type="domain" description="Aminoacyl-transfer RNA synthetases class-II family profile" evidence="11">
    <location>
        <begin position="38"/>
        <end position="465"/>
    </location>
</feature>
<dbReference type="EC" id="6.1.1.15" evidence="10"/>
<dbReference type="GO" id="GO:0016740">
    <property type="term" value="F:transferase activity"/>
    <property type="evidence" value="ECO:0007669"/>
    <property type="project" value="UniProtKB-ARBA"/>
</dbReference>
<dbReference type="Pfam" id="PF03129">
    <property type="entry name" value="HGTP_anticodon"/>
    <property type="match status" value="1"/>
</dbReference>
<dbReference type="AlphaFoldDB" id="A0A432LEW6"/>
<proteinExistence type="inferred from homology"/>
<keyword evidence="13" id="KW-1185">Reference proteome</keyword>
<dbReference type="CDD" id="cd00861">
    <property type="entry name" value="ProRS_anticodon_short"/>
    <property type="match status" value="1"/>
</dbReference>
<evidence type="ECO:0000256" key="8">
    <source>
        <dbReference type="ARBA" id="ARBA00023146"/>
    </source>
</evidence>
<comment type="similarity">
    <text evidence="10">Belongs to the class-II aminoacyl-tRNA synthetase family. ProS type 1 subfamily.</text>
</comment>
<dbReference type="HAMAP" id="MF_01569">
    <property type="entry name" value="Pro_tRNA_synth_type1"/>
    <property type="match status" value="1"/>
</dbReference>
<dbReference type="GO" id="GO:0006433">
    <property type="term" value="P:prolyl-tRNA aminoacylation"/>
    <property type="evidence" value="ECO:0007669"/>
    <property type="project" value="UniProtKB-UniRule"/>
</dbReference>
<dbReference type="NCBIfam" id="NF006625">
    <property type="entry name" value="PRK09194.1"/>
    <property type="match status" value="1"/>
</dbReference>
<dbReference type="GO" id="GO:0005524">
    <property type="term" value="F:ATP binding"/>
    <property type="evidence" value="ECO:0007669"/>
    <property type="project" value="UniProtKB-UniRule"/>
</dbReference>
<dbReference type="InterPro" id="IPR036621">
    <property type="entry name" value="Anticodon-bd_dom_sf"/>
</dbReference>
<evidence type="ECO:0000256" key="3">
    <source>
        <dbReference type="ARBA" id="ARBA00022490"/>
    </source>
</evidence>
<dbReference type="CDD" id="cd04334">
    <property type="entry name" value="ProRS-INS"/>
    <property type="match status" value="1"/>
</dbReference>
<dbReference type="InterPro" id="IPR036754">
    <property type="entry name" value="YbaK/aa-tRNA-synt-asso_dom_sf"/>
</dbReference>
<evidence type="ECO:0000256" key="9">
    <source>
        <dbReference type="ARBA" id="ARBA00047671"/>
    </source>
</evidence>
<dbReference type="InterPro" id="IPR002314">
    <property type="entry name" value="aa-tRNA-synt_IIb"/>
</dbReference>
<dbReference type="GO" id="GO:0005829">
    <property type="term" value="C:cytosol"/>
    <property type="evidence" value="ECO:0007669"/>
    <property type="project" value="TreeGrafter"/>
</dbReference>
<keyword evidence="6 10" id="KW-0067">ATP-binding</keyword>
<dbReference type="InterPro" id="IPR004154">
    <property type="entry name" value="Anticodon-bd"/>
</dbReference>
<gene>
    <name evidence="10" type="primary">proS</name>
    <name evidence="12" type="ORF">EK386_02860</name>
</gene>
<dbReference type="Gene3D" id="3.40.50.800">
    <property type="entry name" value="Anticodon-binding domain"/>
    <property type="match status" value="1"/>
</dbReference>
<dbReference type="SUPFAM" id="SSF55826">
    <property type="entry name" value="YbaK/ProRS associated domain"/>
    <property type="match status" value="1"/>
</dbReference>
<accession>A0A432LEW6</accession>
<dbReference type="InterPro" id="IPR007214">
    <property type="entry name" value="YbaK/aa-tRNA-synth-assoc-dom"/>
</dbReference>
<dbReference type="Pfam" id="PF00587">
    <property type="entry name" value="tRNA-synt_2b"/>
    <property type="match status" value="1"/>
</dbReference>
<dbReference type="InterPro" id="IPR050062">
    <property type="entry name" value="Pro-tRNA_synthetase"/>
</dbReference>
<dbReference type="SUPFAM" id="SSF55681">
    <property type="entry name" value="Class II aaRS and biotin synthetases"/>
    <property type="match status" value="1"/>
</dbReference>
<evidence type="ECO:0000313" key="13">
    <source>
        <dbReference type="Proteomes" id="UP000287910"/>
    </source>
</evidence>
<keyword evidence="3 10" id="KW-0963">Cytoplasm</keyword>
<evidence type="ECO:0000259" key="11">
    <source>
        <dbReference type="PROSITE" id="PS50862"/>
    </source>
</evidence>
<evidence type="ECO:0000256" key="7">
    <source>
        <dbReference type="ARBA" id="ARBA00022917"/>
    </source>
</evidence>
<dbReference type="Gene3D" id="3.30.930.10">
    <property type="entry name" value="Bira Bifunctional Protein, Domain 2"/>
    <property type="match status" value="2"/>
</dbReference>
<evidence type="ECO:0000256" key="6">
    <source>
        <dbReference type="ARBA" id="ARBA00022840"/>
    </source>
</evidence>
<dbReference type="Gene3D" id="3.90.960.10">
    <property type="entry name" value="YbaK/aminoacyl-tRNA synthetase-associated domain"/>
    <property type="match status" value="1"/>
</dbReference>
<evidence type="ECO:0000256" key="5">
    <source>
        <dbReference type="ARBA" id="ARBA00022741"/>
    </source>
</evidence>
<dbReference type="GO" id="GO:0004827">
    <property type="term" value="F:proline-tRNA ligase activity"/>
    <property type="evidence" value="ECO:0007669"/>
    <property type="project" value="UniProtKB-UniRule"/>
</dbReference>
<evidence type="ECO:0000256" key="2">
    <source>
        <dbReference type="ARBA" id="ARBA00011738"/>
    </source>
</evidence>
<dbReference type="InterPro" id="IPR045864">
    <property type="entry name" value="aa-tRNA-synth_II/BPL/LPL"/>
</dbReference>
<comment type="subcellular location">
    <subcellularLocation>
        <location evidence="1 10">Cytoplasm</location>
    </subcellularLocation>
</comment>
<evidence type="ECO:0000256" key="10">
    <source>
        <dbReference type="HAMAP-Rule" id="MF_01569"/>
    </source>
</evidence>
<sequence>MKQSKTLIPTMREVPSDIEVKSYKMLLKAGFLRPSTSGVYSYLPLSKRVLNKIEKIVREEIEAVGAIEISMATLQPRTVWEQSNRLQYFGDELFNLTDRSNRDVVLAPTNEEVVTMLVSDEVQSYKKLPLMFYQIQTKYRDEKKYRKGLLRSREFLMNDTYSFHASEESLENTYHEVTQAYTNILNRLRLSFLLVESDTQVVGGIAAKEFIIPSNEGDTIIASSNQSNYAANIEFAKVINIDEETKGTLKELEKVPTPNIKTIDDVCTFFNIEPSSCIKTLIYSMNDEFVIVLVRGDHQINEVKLKNVCKTPSLRLATEEEIYSLLNCSTGSIGPIKLPINTKVIADFSIKALQNVVAGSNEDGYHYQNVNPERDFAVNSYEDIRYIQEGDISPDGNGITQLIKGFEVGHIRKVGTYYSEKCNASFIDENDIPNALIMGSYQLGISRLFAILAEKYQDENGFVWPTHLSPYDIHLIPVNREDEGQWNLANELYNILTFYHFAVLFDDRYERAGVKFTDSDLIGLPVRVTIGKKANEGIVEVKIRSTGETFEWAKEELIDRLNEFFRTDSYH</sequence>
<evidence type="ECO:0000256" key="4">
    <source>
        <dbReference type="ARBA" id="ARBA00022598"/>
    </source>
</evidence>
<dbReference type="Pfam" id="PF04073">
    <property type="entry name" value="tRNA_edit"/>
    <property type="match status" value="1"/>
</dbReference>
<keyword evidence="7 10" id="KW-0648">Protein biosynthesis</keyword>
<dbReference type="NCBIfam" id="TIGR00409">
    <property type="entry name" value="proS_fam_II"/>
    <property type="match status" value="1"/>
</dbReference>
<protein>
    <recommendedName>
        <fullName evidence="10">Proline--tRNA ligase</fullName>
        <ecNumber evidence="10">6.1.1.15</ecNumber>
    </recommendedName>
    <alternativeName>
        <fullName evidence="10">Prolyl-tRNA synthetase</fullName>
        <shortName evidence="10">ProRS</shortName>
    </alternativeName>
</protein>
<dbReference type="EMBL" id="RYYR01000003">
    <property type="protein sequence ID" value="RUL55770.1"/>
    <property type="molecule type" value="Genomic_DNA"/>
</dbReference>
<comment type="catalytic activity">
    <reaction evidence="9 10">
        <text>tRNA(Pro) + L-proline + ATP = L-prolyl-tRNA(Pro) + AMP + diphosphate</text>
        <dbReference type="Rhea" id="RHEA:14305"/>
        <dbReference type="Rhea" id="RHEA-COMP:9700"/>
        <dbReference type="Rhea" id="RHEA-COMP:9702"/>
        <dbReference type="ChEBI" id="CHEBI:30616"/>
        <dbReference type="ChEBI" id="CHEBI:33019"/>
        <dbReference type="ChEBI" id="CHEBI:60039"/>
        <dbReference type="ChEBI" id="CHEBI:78442"/>
        <dbReference type="ChEBI" id="CHEBI:78532"/>
        <dbReference type="ChEBI" id="CHEBI:456215"/>
        <dbReference type="EC" id="6.1.1.15"/>
    </reaction>
</comment>
<name>A0A432LEW6_9BACI</name>
<comment type="subunit">
    <text evidence="2 10">Homodimer.</text>
</comment>
<dbReference type="GO" id="GO:0140096">
    <property type="term" value="F:catalytic activity, acting on a protein"/>
    <property type="evidence" value="ECO:0007669"/>
    <property type="project" value="UniProtKB-ARBA"/>
</dbReference>
<dbReference type="InterPro" id="IPR002316">
    <property type="entry name" value="Pro-tRNA-ligase_IIa"/>
</dbReference>
<keyword evidence="5 10" id="KW-0547">Nucleotide-binding</keyword>
<evidence type="ECO:0000313" key="12">
    <source>
        <dbReference type="EMBL" id="RUL55770.1"/>
    </source>
</evidence>
<comment type="domain">
    <text evidence="10">Consists of three domains: the N-terminal catalytic domain, the editing domain and the C-terminal anticodon-binding domain.</text>
</comment>
<keyword evidence="8 10" id="KW-0030">Aminoacyl-tRNA synthetase</keyword>
<dbReference type="InterPro" id="IPR044140">
    <property type="entry name" value="ProRS_anticodon_short"/>
</dbReference>
<organism evidence="12 13">
    <name type="scientific">Lysinibacillus antri</name>
    <dbReference type="NCBI Taxonomy" id="2498145"/>
    <lineage>
        <taxon>Bacteria</taxon>
        <taxon>Bacillati</taxon>
        <taxon>Bacillota</taxon>
        <taxon>Bacilli</taxon>
        <taxon>Bacillales</taxon>
        <taxon>Bacillaceae</taxon>
        <taxon>Lysinibacillus</taxon>
    </lineage>
</organism>
<dbReference type="PROSITE" id="PS50862">
    <property type="entry name" value="AA_TRNA_LIGASE_II"/>
    <property type="match status" value="1"/>
</dbReference>
<dbReference type="FunFam" id="3.40.50.800:FF:000011">
    <property type="entry name" value="Proline--tRNA ligase"/>
    <property type="match status" value="1"/>
</dbReference>
<comment type="function">
    <text evidence="10">Catalyzes the attachment of proline to tRNA(Pro) in a two-step reaction: proline is first activated by ATP to form Pro-AMP and then transferred to the acceptor end of tRNA(Pro). As ProRS can inadvertently accommodate and process non-cognate amino acids such as alanine and cysteine, to avoid such errors it has two additional distinct editing activities against alanine. One activity is designated as 'pretransfer' editing and involves the tRNA(Pro)-independent hydrolysis of activated Ala-AMP. The other activity is designated 'posttransfer' editing and involves deacylation of mischarged Ala-tRNA(Pro). The misacylated Cys-tRNA(Pro) is not edited by ProRS.</text>
</comment>
<keyword evidence="4 10" id="KW-0436">Ligase</keyword>